<proteinExistence type="predicted"/>
<gene>
    <name evidence="2" type="ORF">CRH09_19150</name>
</gene>
<dbReference type="EMBL" id="CP023778">
    <property type="protein sequence ID" value="ATL67992.1"/>
    <property type="molecule type" value="Genomic_DNA"/>
</dbReference>
<evidence type="ECO:0000313" key="2">
    <source>
        <dbReference type="EMBL" id="ATL67992.1"/>
    </source>
</evidence>
<dbReference type="InterPro" id="IPR035897">
    <property type="entry name" value="Toll_tir_struct_dom_sf"/>
</dbReference>
<sequence>MKTQRSGHCYPDSAAEGVSMTVAAVRSTLLRYRLVRADAGYGAFFSYSGDRDRRLLPRLQRAIEKQSRPWYSPPRVRIFLDYSGITVGPRLRAKIEAGLARSRWLVVIASPEARRSPWVDREIDWWLTHRSVDTLLLVVSDGALVWDERRGDWDPDRSTALPPRLLGAFPDEPVWKTIPWHDPGRDPDIDSAAISIAAVVRGMREDDLKSEGLRDTRRNLRWARAVALMLAALLVAAGVIARIAVAQKNTADEQARIASTRLMASVADSHGATDTRAALLLAVAAYRTSPDPNTLAALYRANLASPTLVRSVTTPAPITQLETSADGRTAVAGLGDGQLVAWTATDPTLAPITSLTPPLSSIAVSDDATVIAATAGTHLRLWRKTGGPLDLAVPDGLTPQSVTVLPSGTAVAVQATTAPASGALLLYDSGSGRLQGRFATDALIAQAGVPGLGVRSVLPISDDDLLLLDHAYWVRIRVRDGSVEDTGIGELPDLADGLIGRPSGNGELYSASNNGGTVDIYRLHGPKRFPADDIAATLSAVTPATGVEPPAVLDRNGTTAALLAPDGSIYLAPIAAAATPRPAAVRLTGAQIRSGDLIRFLGDTGHRVIAATADHLILWDTDQIDRLSVTTAAAIPQVCNACPRPTLQISPTDTEVVVSSGVDNGQAPDSTDIDREENAKYRFTVVRPLPPSRGDGRSVPADGMPAWPDPAHPVLLTHQRAQPDSPTPPLAVLAAASPDTVLSGAWSGPDPATVLSLDANGTLSAQNTSTGAITAQRTAPAPATGYGPVVSNHRFAAYLSGRGVTIVDSATLGVAAQLDGRDVTALAYAGPQLLIHRGSDLEVWTDNGSTRLRTLTGIGPSGHWESLAADDAGTTVAYLDDAGSIILDDLRTGTTLATIPGGPAAAGMTGLAMSHNGKHLLTATGSWRAPEGTLTDHDIAPDTLVRTACDRAGTDLTPQEWHDLVGIRRPPTASCP</sequence>
<keyword evidence="1" id="KW-1133">Transmembrane helix</keyword>
<dbReference type="InterPro" id="IPR015943">
    <property type="entry name" value="WD40/YVTN_repeat-like_dom_sf"/>
</dbReference>
<evidence type="ECO:0000256" key="1">
    <source>
        <dbReference type="SAM" id="Phobius"/>
    </source>
</evidence>
<dbReference type="Gene3D" id="2.130.10.10">
    <property type="entry name" value="YVTN repeat-like/Quinoprotein amine dehydrogenase"/>
    <property type="match status" value="2"/>
</dbReference>
<dbReference type="InterPro" id="IPR011047">
    <property type="entry name" value="Quinoprotein_ADH-like_sf"/>
</dbReference>
<reference evidence="2 3" key="1">
    <citation type="submission" date="2017-10" db="EMBL/GenBank/DDBJ databases">
        <title>Comparative genomics between pathogenic Norcardia.</title>
        <authorList>
            <person name="Zeng L."/>
        </authorList>
    </citation>
    <scope>NUCLEOTIDE SEQUENCE [LARGE SCALE GENOMIC DNA]</scope>
    <source>
        <strain evidence="2 3">NC_YFY_NT001</strain>
    </source>
</reference>
<dbReference type="SUPFAM" id="SSF50998">
    <property type="entry name" value="Quinoprotein alcohol dehydrogenase-like"/>
    <property type="match status" value="1"/>
</dbReference>
<name>A0A291RLL9_9NOCA</name>
<dbReference type="Gene3D" id="3.40.50.10140">
    <property type="entry name" value="Toll/interleukin-1 receptor homology (TIR) domain"/>
    <property type="match status" value="1"/>
</dbReference>
<dbReference type="KEGG" id="ntp:CRH09_19150"/>
<keyword evidence="1" id="KW-0812">Transmembrane</keyword>
<protein>
    <submittedName>
        <fullName evidence="2">Uncharacterized protein</fullName>
    </submittedName>
</protein>
<organism evidence="2 3">
    <name type="scientific">Nocardia terpenica</name>
    <dbReference type="NCBI Taxonomy" id="455432"/>
    <lineage>
        <taxon>Bacteria</taxon>
        <taxon>Bacillati</taxon>
        <taxon>Actinomycetota</taxon>
        <taxon>Actinomycetes</taxon>
        <taxon>Mycobacteriales</taxon>
        <taxon>Nocardiaceae</taxon>
        <taxon>Nocardia</taxon>
    </lineage>
</organism>
<keyword evidence="1" id="KW-0472">Membrane</keyword>
<accession>A0A291RLL9</accession>
<dbReference type="SUPFAM" id="SSF52200">
    <property type="entry name" value="Toll/Interleukin receptor TIR domain"/>
    <property type="match status" value="1"/>
</dbReference>
<dbReference type="Proteomes" id="UP000221961">
    <property type="component" value="Chromosome"/>
</dbReference>
<evidence type="ECO:0000313" key="3">
    <source>
        <dbReference type="Proteomes" id="UP000221961"/>
    </source>
</evidence>
<feature type="transmembrane region" description="Helical" evidence="1">
    <location>
        <begin position="222"/>
        <end position="245"/>
    </location>
</feature>
<dbReference type="AlphaFoldDB" id="A0A291RLL9"/>